<evidence type="ECO:0000313" key="2">
    <source>
        <dbReference type="Proteomes" id="UP001499947"/>
    </source>
</evidence>
<dbReference type="Proteomes" id="UP001499947">
    <property type="component" value="Unassembled WGS sequence"/>
</dbReference>
<comment type="caution">
    <text evidence="1">The sequence shown here is derived from an EMBL/GenBank/DDBJ whole genome shotgun (WGS) entry which is preliminary data.</text>
</comment>
<gene>
    <name evidence="1" type="ORF">GCM10009680_34160</name>
</gene>
<keyword evidence="2" id="KW-1185">Reference proteome</keyword>
<sequence>MATVDSGSGTAVSFHSLSTWWRRTEVSIGRRAGARSGPSAMAVSSTVRYSAARRAVAASNSAGS</sequence>
<organism evidence="1 2">
    <name type="scientific">Streptomyces yatensis</name>
    <dbReference type="NCBI Taxonomy" id="155177"/>
    <lineage>
        <taxon>Bacteria</taxon>
        <taxon>Bacillati</taxon>
        <taxon>Actinomycetota</taxon>
        <taxon>Actinomycetes</taxon>
        <taxon>Kitasatosporales</taxon>
        <taxon>Streptomycetaceae</taxon>
        <taxon>Streptomyces</taxon>
        <taxon>Streptomyces violaceusniger group</taxon>
    </lineage>
</organism>
<dbReference type="EMBL" id="BAAALR010000045">
    <property type="protein sequence ID" value="GAA1691885.1"/>
    <property type="molecule type" value="Genomic_DNA"/>
</dbReference>
<protein>
    <submittedName>
        <fullName evidence="1">Uncharacterized protein</fullName>
    </submittedName>
</protein>
<evidence type="ECO:0000313" key="1">
    <source>
        <dbReference type="EMBL" id="GAA1691885.1"/>
    </source>
</evidence>
<proteinExistence type="predicted"/>
<accession>A0ABN2HQR7</accession>
<reference evidence="1 2" key="1">
    <citation type="journal article" date="2019" name="Int. J. Syst. Evol. Microbiol.">
        <title>The Global Catalogue of Microorganisms (GCM) 10K type strain sequencing project: providing services to taxonomists for standard genome sequencing and annotation.</title>
        <authorList>
            <consortium name="The Broad Institute Genomics Platform"/>
            <consortium name="The Broad Institute Genome Sequencing Center for Infectious Disease"/>
            <person name="Wu L."/>
            <person name="Ma J."/>
        </authorList>
    </citation>
    <scope>NUCLEOTIDE SEQUENCE [LARGE SCALE GENOMIC DNA]</scope>
    <source>
        <strain evidence="1 2">JCM 13244</strain>
    </source>
</reference>
<name>A0ABN2HQR7_9ACTN</name>